<dbReference type="NCBIfam" id="TIGR01292">
    <property type="entry name" value="TRX_reduct"/>
    <property type="match status" value="1"/>
</dbReference>
<name>A0A161V9R1_NODSP</name>
<dbReference type="EC" id="1.8.1.9" evidence="6"/>
<keyword evidence="4" id="KW-1015">Disulfide bond</keyword>
<dbReference type="GO" id="GO:0005737">
    <property type="term" value="C:cytoplasm"/>
    <property type="evidence" value="ECO:0007669"/>
    <property type="project" value="InterPro"/>
</dbReference>
<dbReference type="InterPro" id="IPR036188">
    <property type="entry name" value="FAD/NAD-bd_sf"/>
</dbReference>
<dbReference type="AlphaFoldDB" id="A0A161V9R1"/>
<protein>
    <recommendedName>
        <fullName evidence="6">Thioredoxin reductase</fullName>
        <ecNumber evidence="6">1.8.1.9</ecNumber>
    </recommendedName>
</protein>
<dbReference type="InterPro" id="IPR005982">
    <property type="entry name" value="Thioredox_Rdtase"/>
</dbReference>
<comment type="similarity">
    <text evidence="6">Belongs to the class-II pyridine nucleotide-disulfide oxidoreductase family.</text>
</comment>
<sequence length="331" mass="36206">MNLVNSEHRQIIIIGAGSAGLTAAIYTARANLKPLVIRGLEPGGQLATTTEVENYPGFVNGILGPELMQHFEAQAARFGTELRYGMITSVDFSQRPFRLILDDEKTLLADAVIIATGASPKYLGLENEKRLLGHGVSSCATCDAAFFQEQEVAIVGGGDTAIEDAIFLTRFCAKVYVIHRRKKLRASKILQARAFAKEKISFIWNTLVEDILGEEEVEGLLLKNIETKETFNLSVAGLFVAIGYQPNTKIFQGWLDMDNKGYIRTLPSSTYTNVTGVFASGDAQDHVYRQAATAVGTGCMAAIDAERWLESQNQVSVSHSDKWGKLANSHE</sequence>
<reference evidence="9 10" key="1">
    <citation type="submission" date="2016-04" db="EMBL/GenBank/DDBJ databases">
        <title>Draft Genome Assembly of the Bloom-forming Cyanobacterium Nodularia spumigena Strain CENA596 in Shrimp Production Ponds.</title>
        <authorList>
            <person name="Popin R.V."/>
            <person name="Rigonato J."/>
            <person name="Abreu V.A."/>
            <person name="Andreote A.P."/>
            <person name="Silveira S.B."/>
            <person name="Odebrecht C."/>
            <person name="Fiore M.F."/>
        </authorList>
    </citation>
    <scope>NUCLEOTIDE SEQUENCE [LARGE SCALE GENOMIC DNA]</scope>
    <source>
        <strain evidence="9 10">CENA596</strain>
    </source>
</reference>
<comment type="caution">
    <text evidence="9">The sequence shown here is derived from an EMBL/GenBank/DDBJ whole genome shotgun (WGS) entry which is preliminary data.</text>
</comment>
<dbReference type="EMBL" id="LWAJ01000272">
    <property type="protein sequence ID" value="KZL47906.1"/>
    <property type="molecule type" value="Genomic_DNA"/>
</dbReference>
<keyword evidence="1 6" id="KW-0285">Flavoprotein</keyword>
<accession>A0A161V9R1</accession>
<dbReference type="SUPFAM" id="SSF51905">
    <property type="entry name" value="FAD/NAD(P)-binding domain"/>
    <property type="match status" value="1"/>
</dbReference>
<keyword evidence="7" id="KW-0521">NADP</keyword>
<evidence type="ECO:0000256" key="1">
    <source>
        <dbReference type="ARBA" id="ARBA00022630"/>
    </source>
</evidence>
<keyword evidence="2 6" id="KW-0274">FAD</keyword>
<keyword evidence="3 6" id="KW-0560">Oxidoreductase</keyword>
<dbReference type="PRINTS" id="PR00368">
    <property type="entry name" value="FADPNR"/>
</dbReference>
<evidence type="ECO:0000256" key="4">
    <source>
        <dbReference type="ARBA" id="ARBA00023157"/>
    </source>
</evidence>
<feature type="domain" description="FAD/NAD(P)-binding" evidence="8">
    <location>
        <begin position="10"/>
        <end position="298"/>
    </location>
</feature>
<comment type="subunit">
    <text evidence="6">Homodimer.</text>
</comment>
<gene>
    <name evidence="9" type="ORF">A2T98_20780</name>
</gene>
<evidence type="ECO:0000313" key="9">
    <source>
        <dbReference type="EMBL" id="KZL47906.1"/>
    </source>
</evidence>
<proteinExistence type="inferred from homology"/>
<dbReference type="Proteomes" id="UP000076555">
    <property type="component" value="Unassembled WGS sequence"/>
</dbReference>
<dbReference type="PROSITE" id="PS00573">
    <property type="entry name" value="PYRIDINE_REDOX_2"/>
    <property type="match status" value="1"/>
</dbReference>
<evidence type="ECO:0000259" key="8">
    <source>
        <dbReference type="Pfam" id="PF07992"/>
    </source>
</evidence>
<dbReference type="PRINTS" id="PR00469">
    <property type="entry name" value="PNDRDTASEII"/>
</dbReference>
<evidence type="ECO:0000256" key="6">
    <source>
        <dbReference type="RuleBase" id="RU003880"/>
    </source>
</evidence>
<comment type="catalytic activity">
    <reaction evidence="6">
        <text>[thioredoxin]-dithiol + NADP(+) = [thioredoxin]-disulfide + NADPH + H(+)</text>
        <dbReference type="Rhea" id="RHEA:20345"/>
        <dbReference type="Rhea" id="RHEA-COMP:10698"/>
        <dbReference type="Rhea" id="RHEA-COMP:10700"/>
        <dbReference type="ChEBI" id="CHEBI:15378"/>
        <dbReference type="ChEBI" id="CHEBI:29950"/>
        <dbReference type="ChEBI" id="CHEBI:50058"/>
        <dbReference type="ChEBI" id="CHEBI:57783"/>
        <dbReference type="ChEBI" id="CHEBI:58349"/>
        <dbReference type="EC" id="1.8.1.9"/>
    </reaction>
</comment>
<dbReference type="PANTHER" id="PTHR48105">
    <property type="entry name" value="THIOREDOXIN REDUCTASE 1-RELATED-RELATED"/>
    <property type="match status" value="1"/>
</dbReference>
<dbReference type="InterPro" id="IPR023753">
    <property type="entry name" value="FAD/NAD-binding_dom"/>
</dbReference>
<evidence type="ECO:0000256" key="5">
    <source>
        <dbReference type="ARBA" id="ARBA00023284"/>
    </source>
</evidence>
<dbReference type="InterPro" id="IPR008255">
    <property type="entry name" value="Pyr_nucl-diS_OxRdtase_2_AS"/>
</dbReference>
<keyword evidence="5 6" id="KW-0676">Redox-active center</keyword>
<evidence type="ECO:0000256" key="2">
    <source>
        <dbReference type="ARBA" id="ARBA00022827"/>
    </source>
</evidence>
<dbReference type="GO" id="GO:0004791">
    <property type="term" value="F:thioredoxin-disulfide reductase (NADPH) activity"/>
    <property type="evidence" value="ECO:0007669"/>
    <property type="project" value="UniProtKB-UniRule"/>
</dbReference>
<dbReference type="Pfam" id="PF07992">
    <property type="entry name" value="Pyr_redox_2"/>
    <property type="match status" value="1"/>
</dbReference>
<dbReference type="GO" id="GO:0019430">
    <property type="term" value="P:removal of superoxide radicals"/>
    <property type="evidence" value="ECO:0007669"/>
    <property type="project" value="UniProtKB-UniRule"/>
</dbReference>
<dbReference type="Gene3D" id="3.50.50.60">
    <property type="entry name" value="FAD/NAD(P)-binding domain"/>
    <property type="match status" value="2"/>
</dbReference>
<organism evidence="9 10">
    <name type="scientific">Nodularia spumigena CENA596</name>
    <dbReference type="NCBI Taxonomy" id="1819295"/>
    <lineage>
        <taxon>Bacteria</taxon>
        <taxon>Bacillati</taxon>
        <taxon>Cyanobacteriota</taxon>
        <taxon>Cyanophyceae</taxon>
        <taxon>Nostocales</taxon>
        <taxon>Nodulariaceae</taxon>
        <taxon>Nodularia</taxon>
    </lineage>
</organism>
<evidence type="ECO:0000256" key="7">
    <source>
        <dbReference type="RuleBase" id="RU003881"/>
    </source>
</evidence>
<dbReference type="RefSeq" id="WP_063874401.1">
    <property type="nucleotide sequence ID" value="NZ_CAWMRI010000272.1"/>
</dbReference>
<evidence type="ECO:0000313" key="10">
    <source>
        <dbReference type="Proteomes" id="UP000076555"/>
    </source>
</evidence>
<dbReference type="OrthoDB" id="9806179at2"/>
<dbReference type="InterPro" id="IPR050097">
    <property type="entry name" value="Ferredoxin-NADP_redctase_2"/>
</dbReference>
<comment type="cofactor">
    <cofactor evidence="7">
        <name>FAD</name>
        <dbReference type="ChEBI" id="CHEBI:57692"/>
    </cofactor>
    <text evidence="7">Binds 1 FAD per subunit.</text>
</comment>
<evidence type="ECO:0000256" key="3">
    <source>
        <dbReference type="ARBA" id="ARBA00023002"/>
    </source>
</evidence>